<gene>
    <name evidence="3" type="ORF">C8J24_2957</name>
</gene>
<reference evidence="3 4" key="1">
    <citation type="submission" date="2018-04" db="EMBL/GenBank/DDBJ databases">
        <title>Genomic Encyclopedia of Type Strains, Phase III (KMG-III): the genomes of soil and plant-associated and newly described type strains.</title>
        <authorList>
            <person name="Whitman W."/>
        </authorList>
    </citation>
    <scope>NUCLEOTIDE SEQUENCE [LARGE SCALE GENOMIC DNA]</scope>
    <source>
        <strain evidence="3 4">NW12</strain>
    </source>
</reference>
<feature type="domain" description="Ice-binding protein C-terminal" evidence="2">
    <location>
        <begin position="178"/>
        <end position="202"/>
    </location>
</feature>
<keyword evidence="4" id="KW-1185">Reference proteome</keyword>
<organism evidence="3 4">
    <name type="scientific">Sphingomonas aerolata</name>
    <dbReference type="NCBI Taxonomy" id="185951"/>
    <lineage>
        <taxon>Bacteria</taxon>
        <taxon>Pseudomonadati</taxon>
        <taxon>Pseudomonadota</taxon>
        <taxon>Alphaproteobacteria</taxon>
        <taxon>Sphingomonadales</taxon>
        <taxon>Sphingomonadaceae</taxon>
        <taxon>Sphingomonas</taxon>
    </lineage>
</organism>
<dbReference type="EMBL" id="PZZN01000003">
    <property type="protein sequence ID" value="PTM44747.1"/>
    <property type="molecule type" value="Genomic_DNA"/>
</dbReference>
<name>A0A2T4YMV9_9SPHN</name>
<dbReference type="Pfam" id="PF07589">
    <property type="entry name" value="PEP-CTERM"/>
    <property type="match status" value="1"/>
</dbReference>
<dbReference type="NCBIfam" id="NF035944">
    <property type="entry name" value="PEPxxWA-CTERM"/>
    <property type="match status" value="1"/>
</dbReference>
<evidence type="ECO:0000313" key="3">
    <source>
        <dbReference type="EMBL" id="PTM44747.1"/>
    </source>
</evidence>
<feature type="chain" id="PRO_5015655562" evidence="1">
    <location>
        <begin position="26"/>
        <end position="211"/>
    </location>
</feature>
<proteinExistence type="predicted"/>
<keyword evidence="1" id="KW-0732">Signal</keyword>
<dbReference type="Proteomes" id="UP000240996">
    <property type="component" value="Unassembled WGS sequence"/>
</dbReference>
<evidence type="ECO:0000313" key="4">
    <source>
        <dbReference type="Proteomes" id="UP000240996"/>
    </source>
</evidence>
<protein>
    <submittedName>
        <fullName evidence="3">Putative secreted protein with PEP-CTERM sorting signal</fullName>
    </submittedName>
</protein>
<accession>A0A2T4YMV9</accession>
<evidence type="ECO:0000256" key="1">
    <source>
        <dbReference type="SAM" id="SignalP"/>
    </source>
</evidence>
<dbReference type="AlphaFoldDB" id="A0A2T4YMV9"/>
<dbReference type="InterPro" id="IPR013424">
    <property type="entry name" value="Ice-binding_C"/>
</dbReference>
<evidence type="ECO:0000259" key="2">
    <source>
        <dbReference type="Pfam" id="PF07589"/>
    </source>
</evidence>
<feature type="signal peptide" evidence="1">
    <location>
        <begin position="1"/>
        <end position="25"/>
    </location>
</feature>
<dbReference type="NCBIfam" id="TIGR02595">
    <property type="entry name" value="PEP_CTERM"/>
    <property type="match status" value="1"/>
</dbReference>
<comment type="caution">
    <text evidence="3">The sequence shown here is derived from an EMBL/GenBank/DDBJ whole genome shotgun (WGS) entry which is preliminary data.</text>
</comment>
<sequence length="211" mass="22197">MKMVKSFVCALCATLATGVSVPSEAAVIVASFSGKLSAAQNNTYDDPSFPSSDFFKIGQAFSGSFSYDTDKPVEQYGDFASLDLQTFNIIIGDMDFSDRFIPRQTGRSVDGGVEFLAGGASQGGGTSVSLNLSSFFGSYPTANELNGKTASFFYADYFPLGGVVSGDALISVEGATSPVPEPATWLFMVAGFGMVGYAMRRRSILFAPSIA</sequence>